<dbReference type="AlphaFoldDB" id="A0A4C1WVF0"/>
<keyword evidence="3" id="KW-1185">Reference proteome</keyword>
<evidence type="ECO:0000256" key="1">
    <source>
        <dbReference type="SAM" id="MobiDB-lite"/>
    </source>
</evidence>
<evidence type="ECO:0000313" key="2">
    <source>
        <dbReference type="EMBL" id="GBP54219.1"/>
    </source>
</evidence>
<dbReference type="EMBL" id="BGZK01000641">
    <property type="protein sequence ID" value="GBP54219.1"/>
    <property type="molecule type" value="Genomic_DNA"/>
</dbReference>
<dbReference type="Proteomes" id="UP000299102">
    <property type="component" value="Unassembled WGS sequence"/>
</dbReference>
<name>A0A4C1WVF0_EUMVA</name>
<proteinExistence type="predicted"/>
<protein>
    <submittedName>
        <fullName evidence="2">Uncharacterized protein</fullName>
    </submittedName>
</protein>
<feature type="region of interest" description="Disordered" evidence="1">
    <location>
        <begin position="108"/>
        <end position="133"/>
    </location>
</feature>
<reference evidence="2 3" key="1">
    <citation type="journal article" date="2019" name="Commun. Biol.">
        <title>The bagworm genome reveals a unique fibroin gene that provides high tensile strength.</title>
        <authorList>
            <person name="Kono N."/>
            <person name="Nakamura H."/>
            <person name="Ohtoshi R."/>
            <person name="Tomita M."/>
            <person name="Numata K."/>
            <person name="Arakawa K."/>
        </authorList>
    </citation>
    <scope>NUCLEOTIDE SEQUENCE [LARGE SCALE GENOMIC DNA]</scope>
</reference>
<evidence type="ECO:0000313" key="3">
    <source>
        <dbReference type="Proteomes" id="UP000299102"/>
    </source>
</evidence>
<feature type="region of interest" description="Disordered" evidence="1">
    <location>
        <begin position="1"/>
        <end position="94"/>
    </location>
</feature>
<accession>A0A4C1WVF0</accession>
<sequence length="157" mass="17329">MVPADTRPGRASSQRRASERENTYRLRNPSTVRVANEFLSRVDSNRPPCASERPRTSPPRRWRRSSTLPKPESVRREAETPSSSSRKVKTGGGHASAVRAILFKSERSLSDAASRPIGGRRPRGVARGRVTSPFVRPSGCAQVVKPVRQILASPEFT</sequence>
<gene>
    <name evidence="2" type="ORF">EVAR_43244_1</name>
</gene>
<comment type="caution">
    <text evidence="2">The sequence shown here is derived from an EMBL/GenBank/DDBJ whole genome shotgun (WGS) entry which is preliminary data.</text>
</comment>
<organism evidence="2 3">
    <name type="scientific">Eumeta variegata</name>
    <name type="common">Bagworm moth</name>
    <name type="synonym">Eumeta japonica</name>
    <dbReference type="NCBI Taxonomy" id="151549"/>
    <lineage>
        <taxon>Eukaryota</taxon>
        <taxon>Metazoa</taxon>
        <taxon>Ecdysozoa</taxon>
        <taxon>Arthropoda</taxon>
        <taxon>Hexapoda</taxon>
        <taxon>Insecta</taxon>
        <taxon>Pterygota</taxon>
        <taxon>Neoptera</taxon>
        <taxon>Endopterygota</taxon>
        <taxon>Lepidoptera</taxon>
        <taxon>Glossata</taxon>
        <taxon>Ditrysia</taxon>
        <taxon>Tineoidea</taxon>
        <taxon>Psychidae</taxon>
        <taxon>Oiketicinae</taxon>
        <taxon>Eumeta</taxon>
    </lineage>
</organism>